<dbReference type="AlphaFoldDB" id="A0A2Z2HXB8"/>
<dbReference type="OrthoDB" id="202060at2157"/>
<feature type="compositionally biased region" description="Basic and acidic residues" evidence="1">
    <location>
        <begin position="29"/>
        <end position="52"/>
    </location>
</feature>
<dbReference type="EMBL" id="CP019893">
    <property type="protein sequence ID" value="ARS91752.1"/>
    <property type="molecule type" value="Genomic_DNA"/>
</dbReference>
<evidence type="ECO:0000313" key="4">
    <source>
        <dbReference type="Proteomes" id="UP000250088"/>
    </source>
</evidence>
<dbReference type="InterPro" id="IPR025295">
    <property type="entry name" value="eCIS_core_dom"/>
</dbReference>
<organism evidence="3 4">
    <name type="scientific">Natrarchaeobaculum aegyptiacum</name>
    <dbReference type="NCBI Taxonomy" id="745377"/>
    <lineage>
        <taxon>Archaea</taxon>
        <taxon>Methanobacteriati</taxon>
        <taxon>Methanobacteriota</taxon>
        <taxon>Stenosarchaea group</taxon>
        <taxon>Halobacteria</taxon>
        <taxon>Halobacteriales</taxon>
        <taxon>Natrialbaceae</taxon>
        <taxon>Natrarchaeobaculum</taxon>
    </lineage>
</organism>
<feature type="region of interest" description="Disordered" evidence="1">
    <location>
        <begin position="16"/>
        <end position="53"/>
    </location>
</feature>
<sequence>MPVGVMGDSEKMAAFRTRQAQSPEAVPTDIERQNELSKHRNRYTHLDDDRPGETVVPDPVRRVLSTPGQSLDAAVQSDLAERLGDRFDDVTIHTGPEAANACESIDARAFTVGSHVVFNHGEFDPDSATGKYLLAHELVHTRQQTDGQVTRLPAATELEVRDSSSAYEREADEFASEALRSDAGVGSLTPSQAALSVQRMHKHELLEVLDDELEEDLPEEFEDGLPEEVLEKLPEALREGYENGHPAFTRAYEREFDNATFQDLTKSSFRKSDRWGGEGSVHWTWEEIQNSLLFNGREGIENLSECEQRTLALFMNESDEIAAQFGEAIERHWQGLSGGEYLVASMENATAGAMVDLSTGQPLFSTAAGVFSGPIRAQLEYQVDKRLPKDYNEYGKLELARDLYGYAAEKDSEYTLEGESETKNGSDRTRLDQSQFSDNINKKEGIDQNPEEHSPGSDRVEENLENLSRMTSNEWLRLSQDQREEYLKTLQQTGLMSRVLVGTMASVDPDTIDEICVTDYAKTGASSAGVTGTASTGSKAGKDAIESNSIDLSASVTSGLTKGGLKGVATVLTKLGLEVSGTRNKITGVGDALEDRLAKRVKGIRRERATDLDSSQGYDELVHALLHVLDEEGLLEEHYYD</sequence>
<keyword evidence="4" id="KW-1185">Reference proteome</keyword>
<reference evidence="4" key="1">
    <citation type="submission" date="2017-02" db="EMBL/GenBank/DDBJ databases">
        <title>Natronthermophilus aegyptiacus gen. nov.,sp. nov., an aerobic, extremely halophilic alkalithermophilic archaeon isolated from the athalassohaline Wadi An Natrun, Egypt.</title>
        <authorList>
            <person name="Zhao B."/>
        </authorList>
    </citation>
    <scope>NUCLEOTIDE SEQUENCE [LARGE SCALE GENOMIC DNA]</scope>
    <source>
        <strain evidence="4">JW/NM-HA 15</strain>
    </source>
</reference>
<feature type="compositionally biased region" description="Basic and acidic residues" evidence="1">
    <location>
        <begin position="420"/>
        <end position="431"/>
    </location>
</feature>
<gene>
    <name evidence="3" type="ORF">B1756_08515</name>
</gene>
<feature type="domain" description="eCIS core" evidence="2">
    <location>
        <begin position="71"/>
        <end position="147"/>
    </location>
</feature>
<dbReference type="KEGG" id="naj:B1756_08515"/>
<dbReference type="Pfam" id="PF13699">
    <property type="entry name" value="eCIS_core"/>
    <property type="match status" value="1"/>
</dbReference>
<evidence type="ECO:0000259" key="2">
    <source>
        <dbReference type="Pfam" id="PF13699"/>
    </source>
</evidence>
<feature type="compositionally biased region" description="Basic and acidic residues" evidence="1">
    <location>
        <begin position="440"/>
        <end position="460"/>
    </location>
</feature>
<accession>A0A2Z2HXB8</accession>
<protein>
    <recommendedName>
        <fullName evidence="2">eCIS core domain-containing protein</fullName>
    </recommendedName>
</protein>
<feature type="region of interest" description="Disordered" evidence="1">
    <location>
        <begin position="413"/>
        <end position="460"/>
    </location>
</feature>
<name>A0A2Z2HXB8_9EURY</name>
<dbReference type="Proteomes" id="UP000250088">
    <property type="component" value="Chromosome"/>
</dbReference>
<proteinExistence type="predicted"/>
<evidence type="ECO:0000313" key="3">
    <source>
        <dbReference type="EMBL" id="ARS91752.1"/>
    </source>
</evidence>
<evidence type="ECO:0000256" key="1">
    <source>
        <dbReference type="SAM" id="MobiDB-lite"/>
    </source>
</evidence>